<dbReference type="EMBL" id="JYDO01000070">
    <property type="protein sequence ID" value="KRZ72955.1"/>
    <property type="molecule type" value="Genomic_DNA"/>
</dbReference>
<keyword evidence="2" id="KW-1185">Reference proteome</keyword>
<evidence type="ECO:0000313" key="2">
    <source>
        <dbReference type="Proteomes" id="UP000054843"/>
    </source>
</evidence>
<proteinExistence type="predicted"/>
<name>A0A0V1MM93_9BILA</name>
<accession>A0A0V1MM93</accession>
<comment type="caution">
    <text evidence="1">The sequence shown here is derived from an EMBL/GenBank/DDBJ whole genome shotgun (WGS) entry which is preliminary data.</text>
</comment>
<evidence type="ECO:0000313" key="1">
    <source>
        <dbReference type="EMBL" id="KRZ72955.1"/>
    </source>
</evidence>
<organism evidence="1 2">
    <name type="scientific">Trichinella papuae</name>
    <dbReference type="NCBI Taxonomy" id="268474"/>
    <lineage>
        <taxon>Eukaryota</taxon>
        <taxon>Metazoa</taxon>
        <taxon>Ecdysozoa</taxon>
        <taxon>Nematoda</taxon>
        <taxon>Enoplea</taxon>
        <taxon>Dorylaimia</taxon>
        <taxon>Trichinellida</taxon>
        <taxon>Trichinellidae</taxon>
        <taxon>Trichinella</taxon>
    </lineage>
</organism>
<dbReference type="Proteomes" id="UP000054843">
    <property type="component" value="Unassembled WGS sequence"/>
</dbReference>
<protein>
    <submittedName>
        <fullName evidence="1">Uncharacterized protein</fullName>
    </submittedName>
</protein>
<dbReference type="AlphaFoldDB" id="A0A0V1MM93"/>
<reference evidence="1 2" key="1">
    <citation type="submission" date="2015-01" db="EMBL/GenBank/DDBJ databases">
        <title>Evolution of Trichinella species and genotypes.</title>
        <authorList>
            <person name="Korhonen P.K."/>
            <person name="Edoardo P."/>
            <person name="Giuseppe L.R."/>
            <person name="Gasser R.B."/>
        </authorList>
    </citation>
    <scope>NUCLEOTIDE SEQUENCE [LARGE SCALE GENOMIC DNA]</scope>
    <source>
        <strain evidence="1">ISS1980</strain>
    </source>
</reference>
<sequence length="73" mass="8556">MINITPLFDSQANMNYSRHATKRTFEFLTNKKNFRKSQSTSENNKIIFYNGKLQNLIKMCFNLKANFSVNVSN</sequence>
<gene>
    <name evidence="1" type="ORF">T10_8447</name>
</gene>